<accession>A0AAE3MFZ7</accession>
<dbReference type="RefSeq" id="WP_301200830.1">
    <property type="nucleotide sequence ID" value="NZ_JAPDPI010000032.1"/>
</dbReference>
<evidence type="ECO:0000313" key="2">
    <source>
        <dbReference type="EMBL" id="MCW3806922.1"/>
    </source>
</evidence>
<dbReference type="SUPFAM" id="SSF160574">
    <property type="entry name" value="BT0923-like"/>
    <property type="match status" value="1"/>
</dbReference>
<keyword evidence="1" id="KW-0732">Signal</keyword>
<comment type="caution">
    <text evidence="2">The sequence shown here is derived from an EMBL/GenBank/DDBJ whole genome shotgun (WGS) entry which is preliminary data.</text>
</comment>
<reference evidence="2" key="1">
    <citation type="submission" date="2022-10" db="EMBL/GenBank/DDBJ databases">
        <authorList>
            <person name="Yu W.X."/>
        </authorList>
    </citation>
    <scope>NUCLEOTIDE SEQUENCE</scope>
    <source>
        <strain evidence="2">D04</strain>
    </source>
</reference>
<protein>
    <recommendedName>
        <fullName evidence="4">Beta-lactamase-inhibitor-like PepSY-like domain-containing protein</fullName>
    </recommendedName>
</protein>
<evidence type="ECO:0008006" key="4">
    <source>
        <dbReference type="Google" id="ProtNLM"/>
    </source>
</evidence>
<dbReference type="Gene3D" id="3.40.1420.30">
    <property type="match status" value="1"/>
</dbReference>
<name>A0AAE3MFZ7_9BACT</name>
<feature type="chain" id="PRO_5042114900" description="Beta-lactamase-inhibitor-like PepSY-like domain-containing protein" evidence="1">
    <location>
        <begin position="22"/>
        <end position="106"/>
    </location>
</feature>
<sequence>MKKNILIFTLFVALVSTPALYLNANSNLNQTAINAEEDLQFSSIDIDQLPEAIVDVITKKYEGNTVDSAAVAKTKDDVAVYQVVLKDAEGKLTKCLFNEDGTVYEK</sequence>
<evidence type="ECO:0000313" key="3">
    <source>
        <dbReference type="Proteomes" id="UP001207408"/>
    </source>
</evidence>
<proteinExistence type="predicted"/>
<dbReference type="Proteomes" id="UP001207408">
    <property type="component" value="Unassembled WGS sequence"/>
</dbReference>
<keyword evidence="3" id="KW-1185">Reference proteome</keyword>
<dbReference type="AlphaFoldDB" id="A0AAE3MFZ7"/>
<gene>
    <name evidence="2" type="ORF">OM074_14900</name>
</gene>
<evidence type="ECO:0000256" key="1">
    <source>
        <dbReference type="SAM" id="SignalP"/>
    </source>
</evidence>
<organism evidence="2 3">
    <name type="scientific">Plebeiibacterium marinum</name>
    <dbReference type="NCBI Taxonomy" id="2992111"/>
    <lineage>
        <taxon>Bacteria</taxon>
        <taxon>Pseudomonadati</taxon>
        <taxon>Bacteroidota</taxon>
        <taxon>Bacteroidia</taxon>
        <taxon>Marinilabiliales</taxon>
        <taxon>Marinilabiliaceae</taxon>
        <taxon>Plebeiibacterium</taxon>
    </lineage>
</organism>
<feature type="signal peptide" evidence="1">
    <location>
        <begin position="1"/>
        <end position="21"/>
    </location>
</feature>
<dbReference type="EMBL" id="JAPDPI010000032">
    <property type="protein sequence ID" value="MCW3806922.1"/>
    <property type="molecule type" value="Genomic_DNA"/>
</dbReference>